<accession>A0ABW4CHH0</accession>
<comment type="caution">
    <text evidence="1">The sequence shown here is derived from an EMBL/GenBank/DDBJ whole genome shotgun (WGS) entry which is preliminary data.</text>
</comment>
<protein>
    <submittedName>
        <fullName evidence="1">DUF771 domain-containing protein</fullName>
    </submittedName>
</protein>
<proteinExistence type="predicted"/>
<gene>
    <name evidence="1" type="ORF">ACFQ4P_05780</name>
</gene>
<sequence length="115" mass="13024">MEDTINVTVSFPVTVPADKVLVDRVDWEQATRELIFGDRWTINDVIKKLRGYERGKLTNHVLLPKIVELNACGALVSYPRAQGGDGSRWLFSAPEMAVWLHDNLKQITEGGWQCK</sequence>
<dbReference type="InterPro" id="IPR008489">
    <property type="entry name" value="DUF771"/>
</dbReference>
<keyword evidence="2" id="KW-1185">Reference proteome</keyword>
<dbReference type="Proteomes" id="UP001597196">
    <property type="component" value="Unassembled WGS sequence"/>
</dbReference>
<dbReference type="RefSeq" id="WP_203637032.1">
    <property type="nucleotide sequence ID" value="NZ_BOLS01000006.1"/>
</dbReference>
<dbReference type="Pfam" id="PF05595">
    <property type="entry name" value="DUF771"/>
    <property type="match status" value="1"/>
</dbReference>
<dbReference type="EMBL" id="JBHTOC010000007">
    <property type="protein sequence ID" value="MFD1429752.1"/>
    <property type="molecule type" value="Genomic_DNA"/>
</dbReference>
<evidence type="ECO:0000313" key="2">
    <source>
        <dbReference type="Proteomes" id="UP001597196"/>
    </source>
</evidence>
<organism evidence="1 2">
    <name type="scientific">Lacticaseibacillus mingshuiensis</name>
    <dbReference type="NCBI Taxonomy" id="2799574"/>
    <lineage>
        <taxon>Bacteria</taxon>
        <taxon>Bacillati</taxon>
        <taxon>Bacillota</taxon>
        <taxon>Bacilli</taxon>
        <taxon>Lactobacillales</taxon>
        <taxon>Lactobacillaceae</taxon>
        <taxon>Lacticaseibacillus</taxon>
    </lineage>
</organism>
<reference evidence="2" key="1">
    <citation type="journal article" date="2019" name="Int. J. Syst. Evol. Microbiol.">
        <title>The Global Catalogue of Microorganisms (GCM) 10K type strain sequencing project: providing services to taxonomists for standard genome sequencing and annotation.</title>
        <authorList>
            <consortium name="The Broad Institute Genomics Platform"/>
            <consortium name="The Broad Institute Genome Sequencing Center for Infectious Disease"/>
            <person name="Wu L."/>
            <person name="Ma J."/>
        </authorList>
    </citation>
    <scope>NUCLEOTIDE SEQUENCE [LARGE SCALE GENOMIC DNA]</scope>
    <source>
        <strain evidence="2">CCM 8980</strain>
    </source>
</reference>
<evidence type="ECO:0000313" key="1">
    <source>
        <dbReference type="EMBL" id="MFD1429752.1"/>
    </source>
</evidence>
<name>A0ABW4CHH0_9LACO</name>